<accession>A0A7S4FTZ0</accession>
<evidence type="ECO:0000256" key="1">
    <source>
        <dbReference type="SAM" id="MobiDB-lite"/>
    </source>
</evidence>
<feature type="region of interest" description="Disordered" evidence="1">
    <location>
        <begin position="75"/>
        <end position="98"/>
    </location>
</feature>
<organism evidence="2">
    <name type="scientific">Eutreptiella gymnastica</name>
    <dbReference type="NCBI Taxonomy" id="73025"/>
    <lineage>
        <taxon>Eukaryota</taxon>
        <taxon>Discoba</taxon>
        <taxon>Euglenozoa</taxon>
        <taxon>Euglenida</taxon>
        <taxon>Spirocuta</taxon>
        <taxon>Euglenophyceae</taxon>
        <taxon>Eutreptiales</taxon>
        <taxon>Eutreptiaceae</taxon>
        <taxon>Eutreptiella</taxon>
    </lineage>
</organism>
<dbReference type="Gene3D" id="3.40.50.1820">
    <property type="entry name" value="alpha/beta hydrolase"/>
    <property type="match status" value="1"/>
</dbReference>
<name>A0A7S4FTZ0_9EUGL</name>
<evidence type="ECO:0008006" key="3">
    <source>
        <dbReference type="Google" id="ProtNLM"/>
    </source>
</evidence>
<evidence type="ECO:0000313" key="2">
    <source>
        <dbReference type="EMBL" id="CAE0814014.1"/>
    </source>
</evidence>
<proteinExistence type="predicted"/>
<sequence length="604" mass="66726">MGDFWPQVFAGLEQAHQRDVVLHVPDEVPADALQRIVTGLRLPMCVIPLKAVGSSREAHREAQRVLREARRAKLVGTHAQATGKPEPTSQKQSAAPTYHAGDVVWQKCKRNYQASENPHLEIHCVTIKVPLDYGDPNSKLIDFHVTRLRDTRLPKDLPHLWGLQGGPGTPPIGDKPPPADALPLPIVWLLPDQRGIGLSHEKSCANGSQILDEECVEGLRHDDELKHFTVSNTARDLHMGISALSTANPKTRTFVMATSYGTLVVNRYMVLYPNSPIQGVILDSVVDPTRPHFAYYDKETSDVATSFLQTCNLSPACKAKWAPEGGIVPAFQETLAQVAAKTQSCVNTHFPALSGPEGASRIKRKALFGQAVESFQYYERMAVPAFIYRLRRCSADDVPALQKYAKETGLDVDPKTETFHTITSHGSAADRQSMVINALINGSELWHGRGPAPNMDDLRRFDKEGLFSPGAALEIGRLLEAGFPTYRPDEHFMELADPAYPVMMLNGTGDLGAPVQYVNEIARKRPHWYYRPFPLVGHTPFVVQFPCVLMHIPLFFAEPNINPFGFHLCAGKMPTSADSLDWLGTTAPVQNASEKLFGTPKLYG</sequence>
<reference evidence="2" key="1">
    <citation type="submission" date="2021-01" db="EMBL/GenBank/DDBJ databases">
        <authorList>
            <person name="Corre E."/>
            <person name="Pelletier E."/>
            <person name="Niang G."/>
            <person name="Scheremetjew M."/>
            <person name="Finn R."/>
            <person name="Kale V."/>
            <person name="Holt S."/>
            <person name="Cochrane G."/>
            <person name="Meng A."/>
            <person name="Brown T."/>
            <person name="Cohen L."/>
        </authorList>
    </citation>
    <scope>NUCLEOTIDE SEQUENCE</scope>
    <source>
        <strain evidence="2">CCMP1594</strain>
    </source>
</reference>
<dbReference type="SUPFAM" id="SSF53474">
    <property type="entry name" value="alpha/beta-Hydrolases"/>
    <property type="match status" value="1"/>
</dbReference>
<dbReference type="AlphaFoldDB" id="A0A7S4FTZ0"/>
<dbReference type="EMBL" id="HBJA01071611">
    <property type="protein sequence ID" value="CAE0814014.1"/>
    <property type="molecule type" value="Transcribed_RNA"/>
</dbReference>
<protein>
    <recommendedName>
        <fullName evidence="3">AB hydrolase-1 domain-containing protein</fullName>
    </recommendedName>
</protein>
<dbReference type="InterPro" id="IPR029058">
    <property type="entry name" value="AB_hydrolase_fold"/>
</dbReference>
<gene>
    <name evidence="2" type="ORF">EGYM00163_LOCUS25167</name>
</gene>